<dbReference type="NCBIfam" id="TIGR02937">
    <property type="entry name" value="sigma70-ECF"/>
    <property type="match status" value="1"/>
</dbReference>
<dbReference type="Gene3D" id="1.10.10.10">
    <property type="entry name" value="Winged helix-like DNA-binding domain superfamily/Winged helix DNA-binding domain"/>
    <property type="match status" value="1"/>
</dbReference>
<keyword evidence="2" id="KW-0805">Transcription regulation</keyword>
<dbReference type="InterPro" id="IPR013324">
    <property type="entry name" value="RNA_pol_sigma_r3/r4-like"/>
</dbReference>
<feature type="domain" description="RNA polymerase sigma factor 70 region 4 type 2" evidence="6">
    <location>
        <begin position="113"/>
        <end position="159"/>
    </location>
</feature>
<evidence type="ECO:0000259" key="6">
    <source>
        <dbReference type="Pfam" id="PF08281"/>
    </source>
</evidence>
<dbReference type="SUPFAM" id="SSF88946">
    <property type="entry name" value="Sigma2 domain of RNA polymerase sigma factors"/>
    <property type="match status" value="1"/>
</dbReference>
<dbReference type="InterPro" id="IPR007627">
    <property type="entry name" value="RNA_pol_sigma70_r2"/>
</dbReference>
<dbReference type="Gene3D" id="1.10.1740.10">
    <property type="match status" value="1"/>
</dbReference>
<proteinExistence type="inferred from homology"/>
<evidence type="ECO:0000259" key="5">
    <source>
        <dbReference type="Pfam" id="PF04542"/>
    </source>
</evidence>
<name>A0ABV0BN97_9SPHI</name>
<dbReference type="InterPro" id="IPR014327">
    <property type="entry name" value="RNA_pol_sigma70_bacteroid"/>
</dbReference>
<accession>A0ABV0BN97</accession>
<dbReference type="InterPro" id="IPR014284">
    <property type="entry name" value="RNA_pol_sigma-70_dom"/>
</dbReference>
<protein>
    <submittedName>
        <fullName evidence="7">RNA polymerase sigma-70 factor</fullName>
    </submittedName>
</protein>
<feature type="domain" description="RNA polymerase sigma-70 region 2" evidence="5">
    <location>
        <begin position="15"/>
        <end position="79"/>
    </location>
</feature>
<dbReference type="Proteomes" id="UP001409291">
    <property type="component" value="Unassembled WGS sequence"/>
</dbReference>
<evidence type="ECO:0000256" key="3">
    <source>
        <dbReference type="ARBA" id="ARBA00023082"/>
    </source>
</evidence>
<dbReference type="Pfam" id="PF04542">
    <property type="entry name" value="Sigma70_r2"/>
    <property type="match status" value="1"/>
</dbReference>
<evidence type="ECO:0000256" key="4">
    <source>
        <dbReference type="ARBA" id="ARBA00023163"/>
    </source>
</evidence>
<keyword evidence="8" id="KW-1185">Reference proteome</keyword>
<keyword evidence="3" id="KW-0731">Sigma factor</keyword>
<evidence type="ECO:0000313" key="7">
    <source>
        <dbReference type="EMBL" id="MEN5376289.1"/>
    </source>
</evidence>
<evidence type="ECO:0000313" key="8">
    <source>
        <dbReference type="Proteomes" id="UP001409291"/>
    </source>
</evidence>
<dbReference type="EMBL" id="JBDJNQ010000001">
    <property type="protein sequence ID" value="MEN5376289.1"/>
    <property type="molecule type" value="Genomic_DNA"/>
</dbReference>
<organism evidence="7 8">
    <name type="scientific">Sphingobacterium kitahiroshimense</name>
    <dbReference type="NCBI Taxonomy" id="470446"/>
    <lineage>
        <taxon>Bacteria</taxon>
        <taxon>Pseudomonadati</taxon>
        <taxon>Bacteroidota</taxon>
        <taxon>Sphingobacteriia</taxon>
        <taxon>Sphingobacteriales</taxon>
        <taxon>Sphingobacteriaceae</taxon>
        <taxon>Sphingobacterium</taxon>
    </lineage>
</organism>
<dbReference type="InterPro" id="IPR039425">
    <property type="entry name" value="RNA_pol_sigma-70-like"/>
</dbReference>
<comment type="similarity">
    <text evidence="1">Belongs to the sigma-70 factor family. ECF subfamily.</text>
</comment>
<reference evidence="7 8" key="1">
    <citation type="submission" date="2024-04" db="EMBL/GenBank/DDBJ databases">
        <title>WGS of bacteria from Torrens River.</title>
        <authorList>
            <person name="Wyrsch E.R."/>
            <person name="Drigo B."/>
        </authorList>
    </citation>
    <scope>NUCLEOTIDE SEQUENCE [LARGE SCALE GENOMIC DNA]</scope>
    <source>
        <strain evidence="7 8">TWI391</strain>
    </source>
</reference>
<evidence type="ECO:0000256" key="1">
    <source>
        <dbReference type="ARBA" id="ARBA00010641"/>
    </source>
</evidence>
<dbReference type="SUPFAM" id="SSF88659">
    <property type="entry name" value="Sigma3 and sigma4 domains of RNA polymerase sigma factors"/>
    <property type="match status" value="1"/>
</dbReference>
<dbReference type="Pfam" id="PF08281">
    <property type="entry name" value="Sigma70_r4_2"/>
    <property type="match status" value="1"/>
</dbReference>
<dbReference type="InterPro" id="IPR036388">
    <property type="entry name" value="WH-like_DNA-bd_sf"/>
</dbReference>
<dbReference type="InterPro" id="IPR013249">
    <property type="entry name" value="RNA_pol_sigma70_r4_t2"/>
</dbReference>
<comment type="caution">
    <text evidence="7">The sequence shown here is derived from an EMBL/GenBank/DDBJ whole genome shotgun (WGS) entry which is preliminary data.</text>
</comment>
<gene>
    <name evidence="7" type="ORF">ABE541_03350</name>
</gene>
<dbReference type="RefSeq" id="WP_346580590.1">
    <property type="nucleotide sequence ID" value="NZ_JBDJLH010000001.1"/>
</dbReference>
<dbReference type="InterPro" id="IPR013325">
    <property type="entry name" value="RNA_pol_sigma_r2"/>
</dbReference>
<dbReference type="PANTHER" id="PTHR43133:SF46">
    <property type="entry name" value="RNA POLYMERASE SIGMA-70 FACTOR ECF SUBFAMILY"/>
    <property type="match status" value="1"/>
</dbReference>
<dbReference type="PANTHER" id="PTHR43133">
    <property type="entry name" value="RNA POLYMERASE ECF-TYPE SIGMA FACTO"/>
    <property type="match status" value="1"/>
</dbReference>
<keyword evidence="4" id="KW-0804">Transcription</keyword>
<dbReference type="NCBIfam" id="TIGR02985">
    <property type="entry name" value="Sig70_bacteroi1"/>
    <property type="match status" value="1"/>
</dbReference>
<evidence type="ECO:0000256" key="2">
    <source>
        <dbReference type="ARBA" id="ARBA00023015"/>
    </source>
</evidence>
<sequence>MLAIKNKALDFKQFYLTYKDKVFKYAFLHFKDEEMAADLVQEVFSKLWNKWDTLDEEGNMRAYLYTASRNLVFDELRKVKVRLDYSTTDANKNNEIDNSNEESIAYKDLENLYKQAIGKLPKARLEVFLLSKEAFLNNQEIADQLGISVNTVRDQLVKANKSVRQYLIAHMKDSIALLIFLRIF</sequence>